<sequence>MKRRRAIFCQVRVVDLIQPNMKKHHTWTREYKSLFRQLSQWHFDYVLCEKADFKVKCALELDDPSHERPDRVKRDRILNRACEVAGVRLERMKINHAEKRIEVIR</sequence>
<dbReference type="EMBL" id="BAABKI010000010">
    <property type="protein sequence ID" value="GAA5171706.1"/>
    <property type="molecule type" value="Genomic_DNA"/>
</dbReference>
<gene>
    <name evidence="2" type="ORF">GCM10023342_06950</name>
</gene>
<keyword evidence="3" id="KW-1185">Reference proteome</keyword>
<accession>A0ABP9R4P3</accession>
<evidence type="ECO:0000313" key="2">
    <source>
        <dbReference type="EMBL" id="GAA5171706.1"/>
    </source>
</evidence>
<dbReference type="RefSeq" id="WP_051907299.1">
    <property type="nucleotide sequence ID" value="NZ_BAABKI010000010.1"/>
</dbReference>
<evidence type="ECO:0000313" key="3">
    <source>
        <dbReference type="Proteomes" id="UP001500074"/>
    </source>
</evidence>
<dbReference type="Pfam" id="PF10881">
    <property type="entry name" value="DUF2726"/>
    <property type="match status" value="1"/>
</dbReference>
<feature type="domain" description="DUF2726" evidence="1">
    <location>
        <begin position="4"/>
        <end position="100"/>
    </location>
</feature>
<name>A0ABP9R4P3_9GAMM</name>
<organism evidence="2 3">
    <name type="scientific">Modicisalibacter zincidurans</name>
    <dbReference type="NCBI Taxonomy" id="1178777"/>
    <lineage>
        <taxon>Bacteria</taxon>
        <taxon>Pseudomonadati</taxon>
        <taxon>Pseudomonadota</taxon>
        <taxon>Gammaproteobacteria</taxon>
        <taxon>Oceanospirillales</taxon>
        <taxon>Halomonadaceae</taxon>
        <taxon>Modicisalibacter</taxon>
    </lineage>
</organism>
<reference evidence="3" key="1">
    <citation type="journal article" date="2019" name="Int. J. Syst. Evol. Microbiol.">
        <title>The Global Catalogue of Microorganisms (GCM) 10K type strain sequencing project: providing services to taxonomists for standard genome sequencing and annotation.</title>
        <authorList>
            <consortium name="The Broad Institute Genomics Platform"/>
            <consortium name="The Broad Institute Genome Sequencing Center for Infectious Disease"/>
            <person name="Wu L."/>
            <person name="Ma J."/>
        </authorList>
    </citation>
    <scope>NUCLEOTIDE SEQUENCE [LARGE SCALE GENOMIC DNA]</scope>
    <source>
        <strain evidence="3">JCM 18472</strain>
    </source>
</reference>
<protein>
    <recommendedName>
        <fullName evidence="1">DUF2726 domain-containing protein</fullName>
    </recommendedName>
</protein>
<dbReference type="InterPro" id="IPR024402">
    <property type="entry name" value="DUF2726"/>
</dbReference>
<proteinExistence type="predicted"/>
<evidence type="ECO:0000259" key="1">
    <source>
        <dbReference type="Pfam" id="PF10881"/>
    </source>
</evidence>
<dbReference type="Proteomes" id="UP001500074">
    <property type="component" value="Unassembled WGS sequence"/>
</dbReference>
<comment type="caution">
    <text evidence="2">The sequence shown here is derived from an EMBL/GenBank/DDBJ whole genome shotgun (WGS) entry which is preliminary data.</text>
</comment>